<protein>
    <submittedName>
        <fullName evidence="1">TraS transfer protein</fullName>
    </submittedName>
</protein>
<geneLocation type="plasmid" evidence="1 2">
    <name>pESBL-EA11</name>
</geneLocation>
<organism evidence="1 2">
    <name type="scientific">Escherichia coli O104:H4 (strain 2011C-3493)</name>
    <dbReference type="NCBI Taxonomy" id="1133852"/>
    <lineage>
        <taxon>Bacteria</taxon>
        <taxon>Pseudomonadati</taxon>
        <taxon>Pseudomonadota</taxon>
        <taxon>Gammaproteobacteria</taxon>
        <taxon>Enterobacterales</taxon>
        <taxon>Enterobacteriaceae</taxon>
        <taxon>Escherichia</taxon>
    </lineage>
</organism>
<name>A0A0E0Y656_ECO1C</name>
<dbReference type="HOGENOM" id="CLU_2896897_0_0_6"/>
<accession>A0A0E0Y656</accession>
<dbReference type="AlphaFoldDB" id="A0A0E0Y656"/>
<evidence type="ECO:0000313" key="1">
    <source>
        <dbReference type="EMBL" id="AFS76913.1"/>
    </source>
</evidence>
<dbReference type="EMBL" id="CP003290">
    <property type="protein sequence ID" value="AFS76913.1"/>
    <property type="molecule type" value="Genomic_DNA"/>
</dbReference>
<gene>
    <name evidence="1" type="ordered locus">O3K_25582</name>
</gene>
<evidence type="ECO:0000313" key="2">
    <source>
        <dbReference type="Proteomes" id="UP000006167"/>
    </source>
</evidence>
<sequence length="62" mass="7004">MSAWSPEHITLRRTENGNVIAHDSRDDQEFIFAECCSDEIANIILEAVKCYTSTEPAHATQH</sequence>
<keyword evidence="1" id="KW-0614">Plasmid</keyword>
<dbReference type="RefSeq" id="WP_001277253.1">
    <property type="nucleotide sequence ID" value="NC_018659.1"/>
</dbReference>
<proteinExistence type="predicted"/>
<dbReference type="Proteomes" id="UP000006167">
    <property type="component" value="Plasmid pESBL-EA11"/>
</dbReference>
<reference evidence="1 2" key="1">
    <citation type="journal article" date="2012" name="PLoS ONE">
        <title>Genomic comparison of Escherichia coli O104:H4 isolates from 2009 and 2011 reveals plasmid, and prophage heterogeneity, including Shiga toxin encoding phage stx2.</title>
        <authorList>
            <consortium name="Threat Characterization Consortium"/>
            <person name="Ahmed S.A."/>
            <person name="Awosika J."/>
            <person name="Baldwin C."/>
            <person name="Bishop-Lilly K.A."/>
            <person name="Biswas B."/>
            <person name="Broomall S."/>
            <person name="Chain P.S."/>
            <person name="Chertkov O."/>
            <person name="Chokoshvili O."/>
            <person name="Coyne S."/>
            <person name="Davenport K."/>
            <person name="Detter J.C."/>
            <person name="Dorman W."/>
            <person name="Erkkila T.H."/>
            <person name="Folster J.P."/>
            <person name="Frey K.G."/>
            <person name="George M."/>
            <person name="Gleasner C."/>
            <person name="Henry M."/>
            <person name="Hill K.K."/>
            <person name="Hubbard K."/>
            <person name="Insalaco J."/>
            <person name="Johnson S."/>
            <person name="Kitzmiller A."/>
            <person name="Krepps M."/>
            <person name="Lo C.C."/>
            <person name="Luu T."/>
            <person name="McNew L.A."/>
            <person name="Minogue T."/>
            <person name="Munk C.A."/>
            <person name="Osborne B."/>
            <person name="Patel M."/>
            <person name="Reitenga K.G."/>
            <person name="Rosenzweig C.N."/>
            <person name="Shea A."/>
            <person name="Shen X."/>
            <person name="Strockbine N."/>
            <person name="Tarr C."/>
            <person name="Teshima H."/>
            <person name="van Gieson E."/>
            <person name="Verratti K."/>
            <person name="Wolcott M."/>
            <person name="Xie G."/>
            <person name="Sozhamannan S."/>
            <person name="Gibbons H.S."/>
        </authorList>
    </citation>
    <scope>NUCLEOTIDE SEQUENCE [LARGE SCALE GENOMIC DNA]</scope>
    <source>
        <strain evidence="1 2">2011C-3493</strain>
        <plasmid evidence="2">Plasmid pESBL-EA11</plasmid>
    </source>
</reference>
<dbReference type="KEGG" id="esl:O3K_25582"/>
<dbReference type="PATRIC" id="fig|1133852.3.peg.5300"/>